<dbReference type="AlphaFoldDB" id="A0A543CE23"/>
<dbReference type="RefSeq" id="WP_141953443.1">
    <property type="nucleotide sequence ID" value="NZ_VFOZ01000001.1"/>
</dbReference>
<dbReference type="InterPro" id="IPR016097">
    <property type="entry name" value="DUF695"/>
</dbReference>
<name>A0A543CE23_9ACTN</name>
<dbReference type="EMBL" id="VFOZ01000001">
    <property type="protein sequence ID" value="TQL95353.1"/>
    <property type="molecule type" value="Genomic_DNA"/>
</dbReference>
<comment type="caution">
    <text evidence="2">The sequence shown here is derived from an EMBL/GenBank/DDBJ whole genome shotgun (WGS) entry which is preliminary data.</text>
</comment>
<feature type="domain" description="DUF695" evidence="1">
    <location>
        <begin position="231"/>
        <end position="327"/>
    </location>
</feature>
<gene>
    <name evidence="2" type="ORF">FB559_0856</name>
</gene>
<organism evidence="2 3">
    <name type="scientific">Actinoallomurus bryophytorum</name>
    <dbReference type="NCBI Taxonomy" id="1490222"/>
    <lineage>
        <taxon>Bacteria</taxon>
        <taxon>Bacillati</taxon>
        <taxon>Actinomycetota</taxon>
        <taxon>Actinomycetes</taxon>
        <taxon>Streptosporangiales</taxon>
        <taxon>Thermomonosporaceae</taxon>
        <taxon>Actinoallomurus</taxon>
    </lineage>
</organism>
<dbReference type="Proteomes" id="UP000316096">
    <property type="component" value="Unassembled WGS sequence"/>
</dbReference>
<proteinExistence type="predicted"/>
<dbReference type="OrthoDB" id="3828153at2"/>
<keyword evidence="3" id="KW-1185">Reference proteome</keyword>
<sequence length="334" mass="36694">MGFFRRSPDAAAPHTEAIARFWEWWPQARRRLDNGMPADIADDMSAYVEAIHKDLEWEIGPGPGLTVSGGGVDELRGIAERWLLGAPDDGWVFRAARPADPAMLSGKLQLDEHEFDLEYVRMGLRADSTRARVDITSYHPDFLFVPDETRLALTYRVLDWALGEDDVARWVGEVTTVADEPLDALPPSMLPTVVEQISAPFSEPAWLVGEGRTPLGHAARVSVRFPLHRQDYPLCDQYISVALPYAHANPDRLPVEPSASALRDFETAVEALGSGAVLAAHETGDGRRTLHLYADPGSGAVAKIDQLAASWSEGRAKVTTQPDPAWTALAPYRP</sequence>
<protein>
    <submittedName>
        <fullName evidence="2">Uncharacterized protein DUF695</fullName>
    </submittedName>
</protein>
<evidence type="ECO:0000313" key="3">
    <source>
        <dbReference type="Proteomes" id="UP000316096"/>
    </source>
</evidence>
<dbReference type="Pfam" id="PF05117">
    <property type="entry name" value="DUF695"/>
    <property type="match status" value="1"/>
</dbReference>
<evidence type="ECO:0000313" key="2">
    <source>
        <dbReference type="EMBL" id="TQL95353.1"/>
    </source>
</evidence>
<accession>A0A543CE23</accession>
<evidence type="ECO:0000259" key="1">
    <source>
        <dbReference type="Pfam" id="PF05117"/>
    </source>
</evidence>
<reference evidence="2 3" key="1">
    <citation type="submission" date="2019-06" db="EMBL/GenBank/DDBJ databases">
        <title>Sequencing the genomes of 1000 actinobacteria strains.</title>
        <authorList>
            <person name="Klenk H.-P."/>
        </authorList>
    </citation>
    <scope>NUCLEOTIDE SEQUENCE [LARGE SCALE GENOMIC DNA]</scope>
    <source>
        <strain evidence="2 3">DSM 102200</strain>
    </source>
</reference>